<reference evidence="1 2" key="1">
    <citation type="submission" date="2007-08" db="EMBL/GenBank/DDBJ databases">
        <authorList>
            <consortium name="The Citrobacter koseri Genome Sequencing Project"/>
            <person name="McClelland M."/>
            <person name="Sanderson E.K."/>
            <person name="Porwollik S."/>
            <person name="Spieth J."/>
            <person name="Clifton W.S."/>
            <person name="Latreille P."/>
            <person name="Courtney L."/>
            <person name="Wang C."/>
            <person name="Pepin K."/>
            <person name="Bhonagiri V."/>
            <person name="Nash W."/>
            <person name="Johnson M."/>
            <person name="Thiruvilangam P."/>
            <person name="Wilson R."/>
        </authorList>
    </citation>
    <scope>NUCLEOTIDE SEQUENCE [LARGE SCALE GENOMIC DNA]</scope>
    <source>
        <strain evidence="2">ATCC BAA-895 / CDC 4225-83 / SGSC4696</strain>
    </source>
</reference>
<name>A8AQ18_CITK8</name>
<dbReference type="HOGENOM" id="CLU_3231467_0_0_6"/>
<dbReference type="AlphaFoldDB" id="A8AQ18"/>
<sequence>MHFNIKRGWRFLSNFDIGHCPVFSSQVVIINVLKRTTAFYCQN</sequence>
<evidence type="ECO:0000313" key="2">
    <source>
        <dbReference type="Proteomes" id="UP000008148"/>
    </source>
</evidence>
<protein>
    <submittedName>
        <fullName evidence="1">Uncharacterized protein</fullName>
    </submittedName>
</protein>
<proteinExistence type="predicted"/>
<accession>A8AQ18</accession>
<gene>
    <name evidence="1" type="ordered locus">CKO_04528</name>
</gene>
<organism evidence="1 2">
    <name type="scientific">Citrobacter koseri (strain ATCC BAA-895 / CDC 4225-83 / SGSC4696)</name>
    <dbReference type="NCBI Taxonomy" id="290338"/>
    <lineage>
        <taxon>Bacteria</taxon>
        <taxon>Pseudomonadati</taxon>
        <taxon>Pseudomonadota</taxon>
        <taxon>Gammaproteobacteria</taxon>
        <taxon>Enterobacterales</taxon>
        <taxon>Enterobacteriaceae</taxon>
        <taxon>Citrobacter</taxon>
    </lineage>
</organism>
<dbReference type="Proteomes" id="UP000008148">
    <property type="component" value="Chromosome"/>
</dbReference>
<keyword evidence="2" id="KW-1185">Reference proteome</keyword>
<dbReference type="KEGG" id="cko:CKO_04528"/>
<dbReference type="STRING" id="290338.CKO_04528"/>
<dbReference type="EMBL" id="CP000822">
    <property type="protein sequence ID" value="ABV15582.1"/>
    <property type="molecule type" value="Genomic_DNA"/>
</dbReference>
<evidence type="ECO:0000313" key="1">
    <source>
        <dbReference type="EMBL" id="ABV15582.1"/>
    </source>
</evidence>